<dbReference type="GO" id="GO:0006353">
    <property type="term" value="P:DNA-templated transcription termination"/>
    <property type="evidence" value="ECO:0007669"/>
    <property type="project" value="UniProtKB-KW"/>
</dbReference>
<evidence type="ECO:0000313" key="7">
    <source>
        <dbReference type="EMBL" id="MPL83286.1"/>
    </source>
</evidence>
<dbReference type="SMART" id="SM00322">
    <property type="entry name" value="KH"/>
    <property type="match status" value="1"/>
</dbReference>
<dbReference type="NCBIfam" id="TIGR01952">
    <property type="entry name" value="nusA_arch"/>
    <property type="match status" value="1"/>
</dbReference>
<dbReference type="GO" id="GO:0003723">
    <property type="term" value="F:RNA binding"/>
    <property type="evidence" value="ECO:0007669"/>
    <property type="project" value="UniProtKB-KW"/>
</dbReference>
<keyword evidence="2" id="KW-0963">Cytoplasm</keyword>
<dbReference type="CDD" id="cd22530">
    <property type="entry name" value="KH-II_NusA_arch_rpt1"/>
    <property type="match status" value="1"/>
</dbReference>
<feature type="domain" description="K Homology" evidence="6">
    <location>
        <begin position="33"/>
        <end position="115"/>
    </location>
</feature>
<dbReference type="Pfam" id="PF26594">
    <property type="entry name" value="KH_NusA_2nd"/>
    <property type="match status" value="1"/>
</dbReference>
<reference evidence="7" key="1">
    <citation type="submission" date="2019-08" db="EMBL/GenBank/DDBJ databases">
        <authorList>
            <person name="Kucharzyk K."/>
            <person name="Murdoch R.W."/>
            <person name="Higgins S."/>
            <person name="Loffler F."/>
        </authorList>
    </citation>
    <scope>NUCLEOTIDE SEQUENCE</scope>
</reference>
<organism evidence="7">
    <name type="scientific">bioreactor metagenome</name>
    <dbReference type="NCBI Taxonomy" id="1076179"/>
    <lineage>
        <taxon>unclassified sequences</taxon>
        <taxon>metagenomes</taxon>
        <taxon>ecological metagenomes</taxon>
    </lineage>
</organism>
<dbReference type="SUPFAM" id="SSF54814">
    <property type="entry name" value="Prokaryotic type KH domain (KH-domain type II)"/>
    <property type="match status" value="2"/>
</dbReference>
<dbReference type="AlphaFoldDB" id="A0A644UW10"/>
<evidence type="ECO:0000259" key="6">
    <source>
        <dbReference type="SMART" id="SM00322"/>
    </source>
</evidence>
<evidence type="ECO:0000256" key="4">
    <source>
        <dbReference type="ARBA" id="ARBA00023015"/>
    </source>
</evidence>
<evidence type="ECO:0000256" key="1">
    <source>
        <dbReference type="ARBA" id="ARBA00022472"/>
    </source>
</evidence>
<dbReference type="PANTHER" id="PTHR22648:SF0">
    <property type="entry name" value="TRANSCRIPTION TERMINATION_ANTITERMINATION PROTEIN NUSA"/>
    <property type="match status" value="1"/>
</dbReference>
<proteinExistence type="inferred from homology"/>
<name>A0A644UW10_9ZZZZ</name>
<dbReference type="InterPro" id="IPR058582">
    <property type="entry name" value="KH_NusA_2nd"/>
</dbReference>
<dbReference type="GO" id="GO:0005829">
    <property type="term" value="C:cytosol"/>
    <property type="evidence" value="ECO:0007669"/>
    <property type="project" value="TreeGrafter"/>
</dbReference>
<dbReference type="GO" id="GO:0031564">
    <property type="term" value="P:transcription antitermination"/>
    <property type="evidence" value="ECO:0007669"/>
    <property type="project" value="InterPro"/>
</dbReference>
<dbReference type="InterPro" id="IPR004087">
    <property type="entry name" value="KH_dom"/>
</dbReference>
<sequence>MSEITISEDAMRMIAQFENLTGAGARDCVVDDKFGRILFVINPGEMGLAIGKKGASIKKASDAFGKKVEVVEYNPDKVQFIRNCFLPVQVQTVTFEEDEEENTEVAYIEVADSDRGLAIGKEGRNIIKAKKLAFRQFDIANVELKQEEEEESDEDEL</sequence>
<dbReference type="PANTHER" id="PTHR22648">
    <property type="entry name" value="TRANSCRIPTION TERMINATION FACTOR NUSA"/>
    <property type="match status" value="1"/>
</dbReference>
<dbReference type="InterPro" id="IPR010212">
    <property type="entry name" value="NusA_arc"/>
</dbReference>
<evidence type="ECO:0000256" key="5">
    <source>
        <dbReference type="ARBA" id="ARBA00023163"/>
    </source>
</evidence>
<dbReference type="InterPro" id="IPR015946">
    <property type="entry name" value="KH_dom-like_a/b"/>
</dbReference>
<evidence type="ECO:0000256" key="2">
    <source>
        <dbReference type="ARBA" id="ARBA00022490"/>
    </source>
</evidence>
<dbReference type="HAMAP" id="MF_00945_A">
    <property type="entry name" value="NusA_A"/>
    <property type="match status" value="1"/>
</dbReference>
<dbReference type="InterPro" id="IPR030842">
    <property type="entry name" value="TF_NusA_bacterial"/>
</dbReference>
<keyword evidence="3" id="KW-0694">RNA-binding</keyword>
<protein>
    <recommendedName>
        <fullName evidence="6">K Homology domain-containing protein</fullName>
    </recommendedName>
</protein>
<keyword evidence="5" id="KW-0804">Transcription</keyword>
<dbReference type="Gene3D" id="3.30.300.20">
    <property type="match status" value="2"/>
</dbReference>
<evidence type="ECO:0000256" key="3">
    <source>
        <dbReference type="ARBA" id="ARBA00022884"/>
    </source>
</evidence>
<gene>
    <name evidence="7" type="ORF">SDC9_29238</name>
</gene>
<accession>A0A644UW10</accession>
<keyword evidence="1" id="KW-0806">Transcription termination</keyword>
<keyword evidence="4" id="KW-0805">Transcription regulation</keyword>
<dbReference type="InterPro" id="IPR009019">
    <property type="entry name" value="KH_sf_prok-type"/>
</dbReference>
<dbReference type="EMBL" id="VSSQ01000174">
    <property type="protein sequence ID" value="MPL83286.1"/>
    <property type="molecule type" value="Genomic_DNA"/>
</dbReference>
<comment type="caution">
    <text evidence="7">The sequence shown here is derived from an EMBL/GenBank/DDBJ whole genome shotgun (WGS) entry which is preliminary data.</text>
</comment>